<keyword evidence="7" id="KW-1185">Reference proteome</keyword>
<dbReference type="GO" id="GO:0016787">
    <property type="term" value="F:hydrolase activity"/>
    <property type="evidence" value="ECO:0007669"/>
    <property type="project" value="UniProtKB-KW"/>
</dbReference>
<comment type="similarity">
    <text evidence="4">Belongs to the cyclic nucleotide phosphodiesterase class-III family.</text>
</comment>
<dbReference type="InterPro" id="IPR029052">
    <property type="entry name" value="Metallo-depent_PP-like"/>
</dbReference>
<dbReference type="Pfam" id="PF00149">
    <property type="entry name" value="Metallophos"/>
    <property type="match status" value="1"/>
</dbReference>
<dbReference type="OrthoDB" id="651281at2"/>
<dbReference type="PANTHER" id="PTHR42988:SF2">
    <property type="entry name" value="CYCLIC NUCLEOTIDE PHOSPHODIESTERASE CBUA0032-RELATED"/>
    <property type="match status" value="1"/>
</dbReference>
<gene>
    <name evidence="6" type="ORF">CVM52_16700</name>
</gene>
<dbReference type="EMBL" id="PGTB01000086">
    <property type="protein sequence ID" value="PJE35533.1"/>
    <property type="molecule type" value="Genomic_DNA"/>
</dbReference>
<dbReference type="InterPro" id="IPR050884">
    <property type="entry name" value="CNP_phosphodiesterase-III"/>
</dbReference>
<evidence type="ECO:0000256" key="1">
    <source>
        <dbReference type="ARBA" id="ARBA00022723"/>
    </source>
</evidence>
<dbReference type="Gene3D" id="3.60.21.10">
    <property type="match status" value="1"/>
</dbReference>
<dbReference type="PANTHER" id="PTHR42988">
    <property type="entry name" value="PHOSPHOHYDROLASE"/>
    <property type="match status" value="1"/>
</dbReference>
<keyword evidence="1" id="KW-0479">Metal-binding</keyword>
<dbReference type="SUPFAM" id="SSF56300">
    <property type="entry name" value="Metallo-dependent phosphatases"/>
    <property type="match status" value="1"/>
</dbReference>
<keyword evidence="2 6" id="KW-0378">Hydrolase</keyword>
<evidence type="ECO:0000259" key="5">
    <source>
        <dbReference type="Pfam" id="PF00149"/>
    </source>
</evidence>
<evidence type="ECO:0000256" key="2">
    <source>
        <dbReference type="ARBA" id="ARBA00022801"/>
    </source>
</evidence>
<dbReference type="RefSeq" id="WP_100163608.1">
    <property type="nucleotide sequence ID" value="NZ_PGTB01000086.1"/>
</dbReference>
<evidence type="ECO:0000313" key="6">
    <source>
        <dbReference type="EMBL" id="PJE35533.1"/>
    </source>
</evidence>
<evidence type="ECO:0000313" key="7">
    <source>
        <dbReference type="Proteomes" id="UP000231553"/>
    </source>
</evidence>
<reference evidence="6 7" key="1">
    <citation type="journal article" date="2018" name="Int. J. Syst. Evol. Microbiol.">
        <title>Pseudooceanicola lipolyticus sp. nov., a marine alphaproteobacterium, reclassification of Oceanicola flagellatus as Pseudooceanicola flagellatus comb. nov. and emended description of the genus Pseudooceanicola.</title>
        <authorList>
            <person name="Huang M.-M."/>
            <person name="Guo L.-L."/>
            <person name="Wu Y.-H."/>
            <person name="Lai Q.-L."/>
            <person name="Shao Z.-Z."/>
            <person name="Wang C.-S."/>
            <person name="Wu M."/>
            <person name="Xu X.-W."/>
        </authorList>
    </citation>
    <scope>NUCLEOTIDE SEQUENCE [LARGE SCALE GENOMIC DNA]</scope>
    <source>
        <strain evidence="6 7">157</strain>
    </source>
</reference>
<dbReference type="AlphaFoldDB" id="A0A2M8IYB9"/>
<dbReference type="GO" id="GO:0046872">
    <property type="term" value="F:metal ion binding"/>
    <property type="evidence" value="ECO:0007669"/>
    <property type="project" value="UniProtKB-KW"/>
</dbReference>
<evidence type="ECO:0000256" key="3">
    <source>
        <dbReference type="ARBA" id="ARBA00023004"/>
    </source>
</evidence>
<evidence type="ECO:0000256" key="4">
    <source>
        <dbReference type="ARBA" id="ARBA00025742"/>
    </source>
</evidence>
<protein>
    <submittedName>
        <fullName evidence="6">Phosphohydrolase</fullName>
    </submittedName>
</protein>
<dbReference type="InterPro" id="IPR004843">
    <property type="entry name" value="Calcineurin-like_PHP"/>
</dbReference>
<organism evidence="6 7">
    <name type="scientific">Pseudooceanicola lipolyticus</name>
    <dbReference type="NCBI Taxonomy" id="2029104"/>
    <lineage>
        <taxon>Bacteria</taxon>
        <taxon>Pseudomonadati</taxon>
        <taxon>Pseudomonadota</taxon>
        <taxon>Alphaproteobacteria</taxon>
        <taxon>Rhodobacterales</taxon>
        <taxon>Paracoccaceae</taxon>
        <taxon>Pseudooceanicola</taxon>
    </lineage>
</organism>
<sequence length="290" mass="31572">MGHDPTFVHLTDLHFGEPDDPHLHSDTDATMAQIIDQVQRIDPKPDFVIASGDLANSGDAPSYRKLAAALAALDMPILFALGNHDTREGFYEGMLGHETGSSAPYDHDQVIAGVHIIVLDSSVPGAISGALDPAQFDWLEARLADHADLPKLIVIHHPPMLGDTPDEDFWRGIRFEDSQRLAETLRGHDIRGILSGHIHHDRFSVWHGIPVIVGMGQHAATDILATDRLRMVRGASFGIGRIRRSGLTMALVPLPSDRAELNVYPLAMLRERAAEIEAAAQARNASTAAE</sequence>
<proteinExistence type="inferred from homology"/>
<keyword evidence="3" id="KW-0408">Iron</keyword>
<feature type="domain" description="Calcineurin-like phosphoesterase" evidence="5">
    <location>
        <begin position="6"/>
        <end position="200"/>
    </location>
</feature>
<accession>A0A2M8IYB9</accession>
<comment type="caution">
    <text evidence="6">The sequence shown here is derived from an EMBL/GenBank/DDBJ whole genome shotgun (WGS) entry which is preliminary data.</text>
</comment>
<name>A0A2M8IYB9_9RHOB</name>
<dbReference type="Proteomes" id="UP000231553">
    <property type="component" value="Unassembled WGS sequence"/>
</dbReference>